<dbReference type="Proteomes" id="UP001219525">
    <property type="component" value="Unassembled WGS sequence"/>
</dbReference>
<protein>
    <submittedName>
        <fullName evidence="1">Uncharacterized protein</fullName>
    </submittedName>
</protein>
<dbReference type="EMBL" id="JARJCW010000081">
    <property type="protein sequence ID" value="KAJ7196792.1"/>
    <property type="molecule type" value="Genomic_DNA"/>
</dbReference>
<accession>A0AAD6Y326</accession>
<comment type="caution">
    <text evidence="1">The sequence shown here is derived from an EMBL/GenBank/DDBJ whole genome shotgun (WGS) entry which is preliminary data.</text>
</comment>
<sequence>MTFVWRRALNLIRPPRTRASLASIPPAVPARAQPSAVWIPTRTQRAKRRTRARAAFVVQLDRSREPARATQRARALKQLLWRRAKRRAGGPVAANADASVAHECRLGVSADNYPPPRVVRVVFRIWRRAHGAPKDSARRLWVGAECPRQWQVHPFRRAFAADLCPARYPSKRPGPRAGASLGAVQVQKTPCTCNSGQLDDERERDCLGNPDCLSAPHQLIKQAISGHA</sequence>
<evidence type="ECO:0000313" key="1">
    <source>
        <dbReference type="EMBL" id="KAJ7196792.1"/>
    </source>
</evidence>
<reference evidence="1" key="1">
    <citation type="submission" date="2023-03" db="EMBL/GenBank/DDBJ databases">
        <title>Massive genome expansion in bonnet fungi (Mycena s.s.) driven by repeated elements and novel gene families across ecological guilds.</title>
        <authorList>
            <consortium name="Lawrence Berkeley National Laboratory"/>
            <person name="Harder C.B."/>
            <person name="Miyauchi S."/>
            <person name="Viragh M."/>
            <person name="Kuo A."/>
            <person name="Thoen E."/>
            <person name="Andreopoulos B."/>
            <person name="Lu D."/>
            <person name="Skrede I."/>
            <person name="Drula E."/>
            <person name="Henrissat B."/>
            <person name="Morin E."/>
            <person name="Kohler A."/>
            <person name="Barry K."/>
            <person name="LaButti K."/>
            <person name="Morin E."/>
            <person name="Salamov A."/>
            <person name="Lipzen A."/>
            <person name="Mereny Z."/>
            <person name="Hegedus B."/>
            <person name="Baldrian P."/>
            <person name="Stursova M."/>
            <person name="Weitz H."/>
            <person name="Taylor A."/>
            <person name="Grigoriev I.V."/>
            <person name="Nagy L.G."/>
            <person name="Martin F."/>
            <person name="Kauserud H."/>
        </authorList>
    </citation>
    <scope>NUCLEOTIDE SEQUENCE</scope>
    <source>
        <strain evidence="1">9144</strain>
    </source>
</reference>
<name>A0AAD6Y326_9AGAR</name>
<proteinExistence type="predicted"/>
<organism evidence="1 2">
    <name type="scientific">Mycena pura</name>
    <dbReference type="NCBI Taxonomy" id="153505"/>
    <lineage>
        <taxon>Eukaryota</taxon>
        <taxon>Fungi</taxon>
        <taxon>Dikarya</taxon>
        <taxon>Basidiomycota</taxon>
        <taxon>Agaricomycotina</taxon>
        <taxon>Agaricomycetes</taxon>
        <taxon>Agaricomycetidae</taxon>
        <taxon>Agaricales</taxon>
        <taxon>Marasmiineae</taxon>
        <taxon>Mycenaceae</taxon>
        <taxon>Mycena</taxon>
    </lineage>
</organism>
<gene>
    <name evidence="1" type="ORF">GGX14DRAFT_403013</name>
</gene>
<keyword evidence="2" id="KW-1185">Reference proteome</keyword>
<evidence type="ECO:0000313" key="2">
    <source>
        <dbReference type="Proteomes" id="UP001219525"/>
    </source>
</evidence>
<dbReference type="AlphaFoldDB" id="A0AAD6Y326"/>